<name>A0A1L7UBE5_FUSMA</name>
<evidence type="ECO:0000313" key="2">
    <source>
        <dbReference type="EMBL" id="CVL05007.1"/>
    </source>
</evidence>
<dbReference type="GeneID" id="65092249"/>
<dbReference type="AlphaFoldDB" id="A0A1L7UBE5"/>
<feature type="compositionally biased region" description="Low complexity" evidence="1">
    <location>
        <begin position="104"/>
        <end position="118"/>
    </location>
</feature>
<gene>
    <name evidence="2" type="ORF">FMAN_12999</name>
</gene>
<feature type="region of interest" description="Disordered" evidence="1">
    <location>
        <begin position="59"/>
        <end position="125"/>
    </location>
</feature>
<reference evidence="3" key="1">
    <citation type="journal article" date="2016" name="Genome Biol. Evol.">
        <title>Comparative 'omics' of the Fusarium fujikuroi species complex highlights differences in genetic potential and metabolite synthesis.</title>
        <authorList>
            <person name="Niehaus E.-M."/>
            <person name="Muensterkoetter M."/>
            <person name="Proctor R.H."/>
            <person name="Brown D.W."/>
            <person name="Sharon A."/>
            <person name="Idan Y."/>
            <person name="Oren-Young L."/>
            <person name="Sieber C.M."/>
            <person name="Novak O."/>
            <person name="Pencik A."/>
            <person name="Tarkowska D."/>
            <person name="Hromadova K."/>
            <person name="Freeman S."/>
            <person name="Maymon M."/>
            <person name="Elazar M."/>
            <person name="Youssef S.A."/>
            <person name="El-Shabrawy E.S.M."/>
            <person name="Shalaby A.B.A."/>
            <person name="Houterman P."/>
            <person name="Brock N.L."/>
            <person name="Burkhardt I."/>
            <person name="Tsavkelova E.A."/>
            <person name="Dickschat J.S."/>
            <person name="Galuszka P."/>
            <person name="Gueldener U."/>
            <person name="Tudzynski B."/>
        </authorList>
    </citation>
    <scope>NUCLEOTIDE SEQUENCE [LARGE SCALE GENOMIC DNA]</scope>
    <source>
        <strain evidence="3">MRC7560</strain>
    </source>
</reference>
<proteinExistence type="predicted"/>
<feature type="compositionally biased region" description="Basic and acidic residues" evidence="1">
    <location>
        <begin position="75"/>
        <end position="101"/>
    </location>
</feature>
<comment type="caution">
    <text evidence="2">The sequence shown here is derived from an EMBL/GenBank/DDBJ whole genome shotgun (WGS) entry which is preliminary data.</text>
</comment>
<dbReference type="RefSeq" id="XP_041689079.1">
    <property type="nucleotide sequence ID" value="XM_041823506.1"/>
</dbReference>
<dbReference type="Proteomes" id="UP000184255">
    <property type="component" value="Unassembled WGS sequence"/>
</dbReference>
<evidence type="ECO:0000313" key="3">
    <source>
        <dbReference type="Proteomes" id="UP000184255"/>
    </source>
</evidence>
<keyword evidence="3" id="KW-1185">Reference proteome</keyword>
<feature type="region of interest" description="Disordered" evidence="1">
    <location>
        <begin position="1"/>
        <end position="31"/>
    </location>
</feature>
<dbReference type="EMBL" id="FCQH01000015">
    <property type="protein sequence ID" value="CVL05007.1"/>
    <property type="molecule type" value="Genomic_DNA"/>
</dbReference>
<dbReference type="VEuPathDB" id="FungiDB:FMAN_12999"/>
<organism evidence="2 3">
    <name type="scientific">Fusarium mangiferae</name>
    <name type="common">Mango malformation disease fungus</name>
    <dbReference type="NCBI Taxonomy" id="192010"/>
    <lineage>
        <taxon>Eukaryota</taxon>
        <taxon>Fungi</taxon>
        <taxon>Dikarya</taxon>
        <taxon>Ascomycota</taxon>
        <taxon>Pezizomycotina</taxon>
        <taxon>Sordariomycetes</taxon>
        <taxon>Hypocreomycetidae</taxon>
        <taxon>Hypocreales</taxon>
        <taxon>Nectriaceae</taxon>
        <taxon>Fusarium</taxon>
        <taxon>Fusarium fujikuroi species complex</taxon>
    </lineage>
</organism>
<sequence>MAFSSQYYPPNPFTAERVQQQGSKGSHRDPLIDHYEKEREMIEALAELERTLPPVYNQIPTAKRNCHPRPSAGEPRPKEKMEYRKTENEGEGDKPARKGDRLSNIGNTVGNENTVNGIAMHPYGY</sequence>
<accession>A0A1L7UBE5</accession>
<protein>
    <submittedName>
        <fullName evidence="2">Uncharacterized protein</fullName>
    </submittedName>
</protein>
<evidence type="ECO:0000256" key="1">
    <source>
        <dbReference type="SAM" id="MobiDB-lite"/>
    </source>
</evidence>